<keyword evidence="2" id="KW-0964">Secreted</keyword>
<dbReference type="PANTHER" id="PTHR32305:SF17">
    <property type="entry name" value="TRNA NUCLEASE WAPA"/>
    <property type="match status" value="1"/>
</dbReference>
<evidence type="ECO:0000313" key="8">
    <source>
        <dbReference type="Proteomes" id="UP000186096"/>
    </source>
</evidence>
<evidence type="ECO:0000256" key="2">
    <source>
        <dbReference type="ARBA" id="ARBA00022525"/>
    </source>
</evidence>
<dbReference type="NCBIfam" id="TIGR01643">
    <property type="entry name" value="YD_repeat_2x"/>
    <property type="match status" value="3"/>
</dbReference>
<dbReference type="InterPro" id="IPR056823">
    <property type="entry name" value="TEN-like_YD-shell"/>
</dbReference>
<gene>
    <name evidence="7" type="ORF">SAMN05421833_1588</name>
</gene>
<proteinExistence type="predicted"/>
<keyword evidence="3" id="KW-0732">Signal</keyword>
<dbReference type="CDD" id="cd00081">
    <property type="entry name" value="Hint"/>
    <property type="match status" value="1"/>
</dbReference>
<evidence type="ECO:0000256" key="3">
    <source>
        <dbReference type="ARBA" id="ARBA00022729"/>
    </source>
</evidence>
<feature type="region of interest" description="Disordered" evidence="5">
    <location>
        <begin position="1115"/>
        <end position="1144"/>
    </location>
</feature>
<comment type="subcellular location">
    <subcellularLocation>
        <location evidence="1">Secreted</location>
    </subcellularLocation>
</comment>
<dbReference type="Gene3D" id="2.170.16.10">
    <property type="entry name" value="Hedgehog/Intein (Hint) domain"/>
    <property type="match status" value="2"/>
</dbReference>
<dbReference type="InterPro" id="IPR022385">
    <property type="entry name" value="Rhs_assc_core"/>
</dbReference>
<keyword evidence="4" id="KW-0677">Repeat</keyword>
<feature type="region of interest" description="Disordered" evidence="5">
    <location>
        <begin position="455"/>
        <end position="488"/>
    </location>
</feature>
<feature type="compositionally biased region" description="Low complexity" evidence="5">
    <location>
        <begin position="214"/>
        <end position="235"/>
    </location>
</feature>
<evidence type="ECO:0000259" key="6">
    <source>
        <dbReference type="SMART" id="SM00306"/>
    </source>
</evidence>
<dbReference type="NCBIfam" id="TIGR01443">
    <property type="entry name" value="intein_Cterm"/>
    <property type="match status" value="1"/>
</dbReference>
<feature type="non-terminal residue" evidence="7">
    <location>
        <position position="1"/>
    </location>
</feature>
<dbReference type="PANTHER" id="PTHR32305">
    <property type="match status" value="1"/>
</dbReference>
<dbReference type="Pfam" id="PF24517">
    <property type="entry name" value="CBM96"/>
    <property type="match status" value="2"/>
</dbReference>
<dbReference type="PROSITE" id="PS50818">
    <property type="entry name" value="INTEIN_C_TER"/>
    <property type="match status" value="1"/>
</dbReference>
<evidence type="ECO:0000256" key="1">
    <source>
        <dbReference type="ARBA" id="ARBA00004613"/>
    </source>
</evidence>
<dbReference type="InterPro" id="IPR030934">
    <property type="entry name" value="Intein_C"/>
</dbReference>
<evidence type="ECO:0000313" key="7">
    <source>
        <dbReference type="EMBL" id="SIS25061.1"/>
    </source>
</evidence>
<dbReference type="Pfam" id="PF07591">
    <property type="entry name" value="PT-HINT"/>
    <property type="match status" value="1"/>
</dbReference>
<sequence length="3158" mass="333991">NGQPVGMRDANNNNVNIDYDALGRTLQMWTPDAPKSGNTPAAKVAYAIPADSDGVVTGPAKTTVSRLQSGSGTSAKWVSTHTYVDGLGRPREVQTASPAGGRIVQVTTYDARGLTAATSAPAHNTAQPGSGLLNPDLESLPQWSTAVYDSLGRTIAQIDKSGPDELRHTTTKYLGADKYEVTPPVGGKTVYYTDAADQVTKIEEWLTGTGTGTGTAQQTAVAGPTPPSSSATASPGAGGKTETARSTTADAAPAANASASQIQDARIQASVEAKRSGKPVELAGLTSATSSTVANPDGKTFTTTVSTRPARVKRDGAWVPIDTSLVEKDGALVPKAGPAVTVSAGGDGPFATVADEAGNSIALSWPTPLPRPTVERNKARYTDAAGPGADLVVTVLPGGVRHDIELRERPTTQLNYRINVKTSGWKLQQDGQGRLTVTDSAGKLVAPVAQPVMYPKPTRPVKAGDTQAGTNANAKADARPEAKDRRRRTGRIATRLTAQGDHQVLELTPDAAFLSDPTLTYPVTVDPTVDFDTQDDTYVADYDSDIHAGDDKIWTGSYYGELDRGYVYFDTSFLWGKNVTQAELSLRNRYSTSCGSTGAGIQVRRVTADWDPYSIGWSSQPDTTTEDAVISKDGYDLDSCPAQEAGQVNWNLTAMAQDWAAGKPGYGVSLRSANESAYENWRSFDSSEAWEWWEDAAGPILTVTYAASSAPTVGNLSITPVRGGAVSSLTPTLHATVSDTASGSLRADYEIEHDPAYTTEGTGQIWTGSSTGVTSGNDAPAVVPTGKLSDGWHIRWRARATNTGTSTSSSWSNWQTTTVNVPDPLVDQFQVTPSQVLSAETVTSTLTPALAARVTTPDAGTSRVEFELEHDPADTAHGTGSIWTIGGAQAAAAKSAAAVTAPASAANAPAVKEPPAQVQDARVGASVEAKRSGKPVEVAGLTSATSSTVANPDGKTLTTTVSTRPTRIKRDGAWVPIDTSLVENDGALVPKAGPAVTVSNGGDGPFATLADEAGNSIALSWPAPLPKPTVEGSKARYVDAAGPGADLVVTVLPGGVRHDIELRERPTTQLNYRINVKTSGWKLQQDGQGRLTLTDSAGKLVAPVAQPVMYPQLHRSGKTKDAKTGEDATSGAGTTVKANNGHRARSGRIATRLSSDGDHQVLELTPDAAFLADPATTFPVVVDPTVNLDNQGDTYVGDWDPYSSWWDEDYLVVGSWTPGSGDIEISRGYLQFDTSALAGKSVTQAQLSLFNDAAPQCGSFGSGIQARRVNSTWDAYNITWNSQPSTTSEDAVTRRDAYSVDWCPDGNGGTITYDITAMAQDWAAGKPQYGVQLRAVDESGVGDWREYDSMEATFDGAQPPTLTATYSLPSSSPTVGNLSITPVTGGAVSSLTPTLHATVSDTASGGSLRADYEVEHDPAYTAEGTGQIWAGSSAGVTSGNDAPATVPAGKLADGWKVRWRARAVAAGSNTSAWSGWQALTVKVPAATVSQLQIIPAETVDGKTAVSSLTPTLHATVSDTASGGSLRADYEVEHDPAYTAEGTGQIWAGSSAGVTSGNDAPAVVPAGKLSNGWHVRWRARATNTGTSTSSSWSNWQTATITTALDPVVDNVASGTQATLTVPAGKLADGWKVRWRARAVAAGSNTSAWSGWQALTVKVPAATVSQLQIIPAETVDGKTAVSSLTPQLLATVTDAYGQPLRAEFELEHDPADTQHGTGGIWTGAVDNVASGTQASVSVPGEALSNGWGIRWRARAINTATQVTSAWSDWQTATVNAANVPSEPGVSALQITPSQVVDDTTVATSLTPQLRAQVTNPAGGTMRAEFELEHDPAASEGQGTGQIWTTAVDDVPAGTQAAVTVPADTLSEGWLVRWRARAVAGETASSWSDWQTVRVDQPDPVLGTLQVTPSEVVDGKTTSASLTPQLLAQVTDPAGGKVRAEFELEHDPAAPEGQGTGQIWTTAVDDVTSGTQAIVTVPDGKLNDSWLVRWRARAITAGGTSAWSDWQQLTVVDGSQVLTVDAARTQPATNGTTSTLTPVLIAKVGTPAGGQLGAEFQVEHDPADTQHGTGQIWTTTVNGVTSGNDAAVTIPMGKLSDGWKIRWRARATRGATTSDWTSWQAVEVKAAQHYDTTYEYDRDGRMIKQTDANGNVRTFTYDLLGRRTASHDPDAGDSQQAYDAAGRLVWSIDGKGRKVSYSYDDLGRKTAMWSGDRDSGTKLAEWVYDTAAGGKGKLKSATRYVAGNAYVDTVASYDSNGRPTGSTLTIPSSEGLLAGTYTFAITYTLTGQVETHTMPGAGGLPTETITSSYTDLDLPQGMTSNLGGGFTYIGSTTYDSTGRLKERGYGTNGKIKREWEWNSATGWLDWIRTTTQADSGSSVVSQDDRYDYDDISGEITKILDAASAVGGSQGQSECFVYDSLHRLSQAWTTTAATCGAGIASADDLGLDPYAESYTYDGAGNITSLTSNGQTATYSYPQPGGSTVRPNAVSSITRPDGTDTYAYDNAGQLTSRTVDGKADAFTWNDLGQLEKATIDGQDTTMVYDADGDRLIRRDADGKTTLYLGSMEIEVDGNTITGKRYYTTADGATVAMRTGGDGVTWLMSGLHNSTQLAIDDTSGKVSRERYLPFGQRRGADDLPFTDHGFLGKIEDASTGLDYLSARYYDPAIAKFISIDPLLDLRKPEWSNPYSYAGNNPIGLSDPSGLGSTCDPTDKSFKECRQVEQRQRLHDLYCKKPHSKECEKWRRRSVKEDLKNWTNSIDPSTIPAGYTEMVCSGGSINGMPRCNEVAGTDAITGFLLWYYDAVAIDRCLTSKNATDCFDALWSAVPASKFAKYRNLLTKLPCDKNSFIPGTKVLMADGSHKPIEQVQAGDKVVATDPMTGRTQIRPVIAIMENEGDKELVRITLDADGDKGDEVGVVTSTDHHPFWVADQRHWFDAKDLKPGMLLSAAGGKPASIDGEQGDAVGTVTATDNHRDLESWVPAGDLKPRSWLRTLAGAAYVKVVSLQHRVAGKQRVHNLTVEGVHTYYVLAGATPVLVHNCDGAVNWVNENANMSSAARAYDAGAAGSRAGLAPALQYYKAGENSLSQIKFDGFDAANGVMIDRKVSVTTFNKTYRQAINQSLALEQNGYTGRWEVPTKAEAARARKILSDLHITNIHVKVVP</sequence>
<organism evidence="7 8">
    <name type="scientific">Microbispora rosea</name>
    <dbReference type="NCBI Taxonomy" id="58117"/>
    <lineage>
        <taxon>Bacteria</taxon>
        <taxon>Bacillati</taxon>
        <taxon>Actinomycetota</taxon>
        <taxon>Actinomycetes</taxon>
        <taxon>Streptosporangiales</taxon>
        <taxon>Streptosporangiaceae</taxon>
        <taxon>Microbispora</taxon>
    </lineage>
</organism>
<evidence type="ECO:0000256" key="4">
    <source>
        <dbReference type="ARBA" id="ARBA00022737"/>
    </source>
</evidence>
<dbReference type="NCBIfam" id="TIGR03696">
    <property type="entry name" value="Rhs_assc_core"/>
    <property type="match status" value="1"/>
</dbReference>
<dbReference type="InterPro" id="IPR031325">
    <property type="entry name" value="RHS_repeat"/>
</dbReference>
<dbReference type="NCBIfam" id="NF033679">
    <property type="entry name" value="DNRLRE_dom"/>
    <property type="match status" value="2"/>
</dbReference>
<dbReference type="InterPro" id="IPR006530">
    <property type="entry name" value="YD"/>
</dbReference>
<dbReference type="SUPFAM" id="SSF51294">
    <property type="entry name" value="Hedgehog/intein (Hint) domain"/>
    <property type="match status" value="1"/>
</dbReference>
<feature type="compositionally biased region" description="Low complexity" evidence="5">
    <location>
        <begin position="244"/>
        <end position="260"/>
    </location>
</feature>
<dbReference type="Gene3D" id="2.180.10.10">
    <property type="entry name" value="RHS repeat-associated core"/>
    <property type="match status" value="2"/>
</dbReference>
<evidence type="ECO:0000256" key="5">
    <source>
        <dbReference type="SAM" id="MobiDB-lite"/>
    </source>
</evidence>
<reference evidence="8" key="1">
    <citation type="submission" date="2017-01" db="EMBL/GenBank/DDBJ databases">
        <authorList>
            <person name="Varghese N."/>
            <person name="Submissions S."/>
        </authorList>
    </citation>
    <scope>NUCLEOTIDE SEQUENCE [LARGE SCALE GENOMIC DNA]</scope>
    <source>
        <strain evidence="8">ATCC 12950</strain>
    </source>
</reference>
<keyword evidence="8" id="KW-1185">Reference proteome</keyword>
<dbReference type="InterPro" id="IPR050708">
    <property type="entry name" value="T6SS_VgrG/RHS"/>
</dbReference>
<dbReference type="Proteomes" id="UP000186096">
    <property type="component" value="Unassembled WGS sequence"/>
</dbReference>
<dbReference type="SMART" id="SM00306">
    <property type="entry name" value="HintN"/>
    <property type="match status" value="1"/>
</dbReference>
<dbReference type="InterPro" id="IPR036844">
    <property type="entry name" value="Hint_dom_sf"/>
</dbReference>
<dbReference type="STRING" id="58117.SAMN05421833_1588"/>
<dbReference type="EMBL" id="FTNI01000058">
    <property type="protein sequence ID" value="SIS25061.1"/>
    <property type="molecule type" value="Genomic_DNA"/>
</dbReference>
<name>A0A1N7HJW8_9ACTN</name>
<dbReference type="InterPro" id="IPR003587">
    <property type="entry name" value="Hint_dom_N"/>
</dbReference>
<dbReference type="GO" id="GO:0005576">
    <property type="term" value="C:extracellular region"/>
    <property type="evidence" value="ECO:0007669"/>
    <property type="project" value="UniProtKB-SubCell"/>
</dbReference>
<dbReference type="Pfam" id="PF05593">
    <property type="entry name" value="RHS_repeat"/>
    <property type="match status" value="1"/>
</dbReference>
<feature type="domain" description="Hint" evidence="6">
    <location>
        <begin position="2841"/>
        <end position="2946"/>
    </location>
</feature>
<dbReference type="InterPro" id="IPR055372">
    <property type="entry name" value="CBM96"/>
</dbReference>
<dbReference type="Pfam" id="PF25023">
    <property type="entry name" value="TEN_YD-shell"/>
    <property type="match status" value="1"/>
</dbReference>
<accession>A0A1N7HJW8</accession>
<protein>
    <submittedName>
        <fullName evidence="7">Intein C-terminal splicing region/RHS repeat-associated core domain-containing protein</fullName>
    </submittedName>
</protein>
<feature type="region of interest" description="Disordered" evidence="5">
    <location>
        <begin position="208"/>
        <end position="262"/>
    </location>
</feature>